<dbReference type="Proteomes" id="UP000244754">
    <property type="component" value="Chromosome"/>
</dbReference>
<dbReference type="RefSeq" id="WP_108404575.1">
    <property type="nucleotide sequence ID" value="NZ_CP026948.1"/>
</dbReference>
<dbReference type="CDD" id="cd05289">
    <property type="entry name" value="MDR_like_2"/>
    <property type="match status" value="1"/>
</dbReference>
<dbReference type="PANTHER" id="PTHR44154:SF1">
    <property type="entry name" value="QUINONE OXIDOREDUCTASE"/>
    <property type="match status" value="1"/>
</dbReference>
<keyword evidence="3" id="KW-1185">Reference proteome</keyword>
<dbReference type="PANTHER" id="PTHR44154">
    <property type="entry name" value="QUINONE OXIDOREDUCTASE"/>
    <property type="match status" value="1"/>
</dbReference>
<gene>
    <name evidence="2" type="ORF">C3E79_08775</name>
</gene>
<dbReference type="GO" id="GO:0016491">
    <property type="term" value="F:oxidoreductase activity"/>
    <property type="evidence" value="ECO:0007669"/>
    <property type="project" value="InterPro"/>
</dbReference>
<protein>
    <submittedName>
        <fullName evidence="2">NADPH:quinone reductase</fullName>
    </submittedName>
</protein>
<dbReference type="InterPro" id="IPR011032">
    <property type="entry name" value="GroES-like_sf"/>
</dbReference>
<keyword evidence="1" id="KW-0521">NADP</keyword>
<reference evidence="3" key="1">
    <citation type="submission" date="2018-01" db="EMBL/GenBank/DDBJ databases">
        <authorList>
            <person name="Li J."/>
        </authorList>
    </citation>
    <scope>NUCLEOTIDE SEQUENCE [LARGE SCALE GENOMIC DNA]</scope>
    <source>
        <strain evidence="3">2184</strain>
    </source>
</reference>
<dbReference type="EMBL" id="CP026948">
    <property type="protein sequence ID" value="AWB84566.1"/>
    <property type="molecule type" value="Genomic_DNA"/>
</dbReference>
<evidence type="ECO:0000256" key="1">
    <source>
        <dbReference type="ARBA" id="ARBA00022857"/>
    </source>
</evidence>
<proteinExistence type="predicted"/>
<dbReference type="InterPro" id="IPR013154">
    <property type="entry name" value="ADH-like_N"/>
</dbReference>
<dbReference type="KEGG" id="clia:C3E79_08775"/>
<evidence type="ECO:0000313" key="3">
    <source>
        <dbReference type="Proteomes" id="UP000244754"/>
    </source>
</evidence>
<dbReference type="SMART" id="SM00829">
    <property type="entry name" value="PKS_ER"/>
    <property type="match status" value="1"/>
</dbReference>
<dbReference type="Gene3D" id="3.90.180.10">
    <property type="entry name" value="Medium-chain alcohol dehydrogenases, catalytic domain"/>
    <property type="match status" value="1"/>
</dbReference>
<dbReference type="InterPro" id="IPR036291">
    <property type="entry name" value="NAD(P)-bd_dom_sf"/>
</dbReference>
<dbReference type="Pfam" id="PF08240">
    <property type="entry name" value="ADH_N"/>
    <property type="match status" value="1"/>
</dbReference>
<name>A0A2S0WFN0_9CORY</name>
<dbReference type="SUPFAM" id="SSF50129">
    <property type="entry name" value="GroES-like"/>
    <property type="match status" value="1"/>
</dbReference>
<sequence>MKAIVQHEFGGPETLQVAEVDSPTPGAGEVVVKVTASTVNPLDTLIREGKALKEFTPLPFIPGWDVAGTVAEVGEGAPFEPGQRVFGMPRFPKPGKALAEYCVVDARNLAATPDSLSDAEAAALPMAGMTAWQAFHDTVEVKEGEKVLINGAGGGVGHLAVQIAAAAGATITAIASPSKHEWLRSLGAHEVVDYNDEAAMAALEGFTTAFNLAPGSWVPTLEAVAPGGHLITISGGADELNERAEEAGIHHHVTSVNTRDEWLAALVDLVEGGKLRPHISATYPLERAADAHRELDEGHAQGKIVITIG</sequence>
<organism evidence="2 3">
    <name type="scientific">Corynebacterium liangguodongii</name>
    <dbReference type="NCBI Taxonomy" id="2079535"/>
    <lineage>
        <taxon>Bacteria</taxon>
        <taxon>Bacillati</taxon>
        <taxon>Actinomycetota</taxon>
        <taxon>Actinomycetes</taxon>
        <taxon>Mycobacteriales</taxon>
        <taxon>Corynebacteriaceae</taxon>
        <taxon>Corynebacterium</taxon>
    </lineage>
</organism>
<dbReference type="InterPro" id="IPR020843">
    <property type="entry name" value="ER"/>
</dbReference>
<dbReference type="AlphaFoldDB" id="A0A2S0WFN0"/>
<evidence type="ECO:0000313" key="2">
    <source>
        <dbReference type="EMBL" id="AWB84566.1"/>
    </source>
</evidence>
<accession>A0A2S0WFN0</accession>
<dbReference type="OrthoDB" id="9801186at2"/>
<dbReference type="SUPFAM" id="SSF51735">
    <property type="entry name" value="NAD(P)-binding Rossmann-fold domains"/>
    <property type="match status" value="1"/>
</dbReference>
<dbReference type="Gene3D" id="3.40.50.720">
    <property type="entry name" value="NAD(P)-binding Rossmann-like Domain"/>
    <property type="match status" value="1"/>
</dbReference>
<dbReference type="Pfam" id="PF13602">
    <property type="entry name" value="ADH_zinc_N_2"/>
    <property type="match status" value="1"/>
</dbReference>
<dbReference type="InterPro" id="IPR051603">
    <property type="entry name" value="Zinc-ADH_QOR/CCCR"/>
</dbReference>